<evidence type="ECO:0000256" key="5">
    <source>
        <dbReference type="ARBA" id="ARBA00023136"/>
    </source>
</evidence>
<dbReference type="Proteomes" id="UP001157109">
    <property type="component" value="Unassembled WGS sequence"/>
</dbReference>
<evidence type="ECO:0000313" key="12">
    <source>
        <dbReference type="Proteomes" id="UP001157109"/>
    </source>
</evidence>
<dbReference type="RefSeq" id="WP_241445702.1">
    <property type="nucleotide sequence ID" value="NZ_BSUJ01000001.1"/>
</dbReference>
<evidence type="ECO:0000256" key="3">
    <source>
        <dbReference type="ARBA" id="ARBA00022676"/>
    </source>
</evidence>
<evidence type="ECO:0000256" key="7">
    <source>
        <dbReference type="ARBA" id="ARBA00037904"/>
    </source>
</evidence>
<comment type="caution">
    <text evidence="11">The sequence shown here is derived from an EMBL/GenBank/DDBJ whole genome shotgun (WGS) entry which is preliminary data.</text>
</comment>
<dbReference type="Gene3D" id="3.90.550.10">
    <property type="entry name" value="Spore Coat Polysaccharide Biosynthesis Protein SpsA, Chain A"/>
    <property type="match status" value="1"/>
</dbReference>
<keyword evidence="2" id="KW-1003">Cell membrane</keyword>
<dbReference type="InterPro" id="IPR001173">
    <property type="entry name" value="Glyco_trans_2-like"/>
</dbReference>
<reference evidence="12" key="1">
    <citation type="journal article" date="2019" name="Int. J. Syst. Evol. Microbiol.">
        <title>The Global Catalogue of Microorganisms (GCM) 10K type strain sequencing project: providing services to taxonomists for standard genome sequencing and annotation.</title>
        <authorList>
            <consortium name="The Broad Institute Genomics Platform"/>
            <consortium name="The Broad Institute Genome Sequencing Center for Infectious Disease"/>
            <person name="Wu L."/>
            <person name="Ma J."/>
        </authorList>
    </citation>
    <scope>NUCLEOTIDE SEQUENCE [LARGE SCALE GENOMIC DNA]</scope>
    <source>
        <strain evidence="12">NBRC 105830</strain>
    </source>
</reference>
<evidence type="ECO:0000313" key="11">
    <source>
        <dbReference type="EMBL" id="GMA20279.1"/>
    </source>
</evidence>
<protein>
    <recommendedName>
        <fullName evidence="9">4,4'-diaponeurosporenoate glycosyltransferase</fullName>
    </recommendedName>
</protein>
<sequence>MSDPTEFAASVVIPAHDEERVIGRCLESLASSTERPLQVVVAANGCSDRTVEVARSYADRLPGLVVLDLATPGKANALNEGDAAATAFPRLFLDADIVLDPGALDQLVDALSTDAPRAASPHVRFVTSDSDPVVRAYYACFRELPYVKEGLVGLGIYGLSQAGRARFDRFPDLNADDLFIQRLFEQSERIIVPGTFAVQAPRTAADLLKVRVRIAKGNAEVARVAAAGELPGSDAHDFTASTGSTVSALGGLVRRRPTLVPAAIAYLGVTVAARLKARRADTTTWERDASTR</sequence>
<evidence type="ECO:0000256" key="9">
    <source>
        <dbReference type="ARBA" id="ARBA00040345"/>
    </source>
</evidence>
<dbReference type="PANTHER" id="PTHR43646:SF2">
    <property type="entry name" value="GLYCOSYLTRANSFERASE 2-LIKE DOMAIN-CONTAINING PROTEIN"/>
    <property type="match status" value="1"/>
</dbReference>
<name>A0ABQ6HRF3_9MICO</name>
<evidence type="ECO:0000256" key="2">
    <source>
        <dbReference type="ARBA" id="ARBA00022475"/>
    </source>
</evidence>
<organism evidence="11 12">
    <name type="scientific">Arsenicicoccus piscis</name>
    <dbReference type="NCBI Taxonomy" id="673954"/>
    <lineage>
        <taxon>Bacteria</taxon>
        <taxon>Bacillati</taxon>
        <taxon>Actinomycetota</taxon>
        <taxon>Actinomycetes</taxon>
        <taxon>Micrococcales</taxon>
        <taxon>Intrasporangiaceae</taxon>
        <taxon>Arsenicicoccus</taxon>
    </lineage>
</organism>
<keyword evidence="3" id="KW-0328">Glycosyltransferase</keyword>
<gene>
    <name evidence="11" type="ORF">GCM10025862_23000</name>
</gene>
<proteinExistence type="inferred from homology"/>
<dbReference type="InterPro" id="IPR029044">
    <property type="entry name" value="Nucleotide-diphossugar_trans"/>
</dbReference>
<comment type="function">
    <text evidence="6">Catalyzes the glycosylation of 4,4'-diaponeurosporenoate, i.e. the esterification of glucose at the C1'' position with the carboxyl group of 4,4'-diaponeurosporenic acid, to form glycosyl-4,4'-diaponeurosporenoate. This is a step in the biosynthesis of staphyloxanthin, an orange pigment present in most staphylococci strains.</text>
</comment>
<dbReference type="Pfam" id="PF00535">
    <property type="entry name" value="Glycos_transf_2"/>
    <property type="match status" value="1"/>
</dbReference>
<evidence type="ECO:0000259" key="10">
    <source>
        <dbReference type="Pfam" id="PF00535"/>
    </source>
</evidence>
<keyword evidence="12" id="KW-1185">Reference proteome</keyword>
<dbReference type="EMBL" id="BSUJ01000001">
    <property type="protein sequence ID" value="GMA20279.1"/>
    <property type="molecule type" value="Genomic_DNA"/>
</dbReference>
<evidence type="ECO:0000256" key="8">
    <source>
        <dbReference type="ARBA" id="ARBA00038120"/>
    </source>
</evidence>
<comment type="pathway">
    <text evidence="7">Carotenoid biosynthesis; staphyloxanthin biosynthesis; staphyloxanthin from farnesyl diphosphate: step 4/5.</text>
</comment>
<feature type="domain" description="Glycosyltransferase 2-like" evidence="10">
    <location>
        <begin position="10"/>
        <end position="137"/>
    </location>
</feature>
<comment type="subcellular location">
    <subcellularLocation>
        <location evidence="1">Cell membrane</location>
    </subcellularLocation>
</comment>
<dbReference type="SUPFAM" id="SSF53448">
    <property type="entry name" value="Nucleotide-diphospho-sugar transferases"/>
    <property type="match status" value="1"/>
</dbReference>
<dbReference type="CDD" id="cd06423">
    <property type="entry name" value="CESA_like"/>
    <property type="match status" value="1"/>
</dbReference>
<keyword evidence="4" id="KW-0808">Transferase</keyword>
<comment type="similarity">
    <text evidence="8">Belongs to the glycosyltransferase 2 family. CrtQ subfamily.</text>
</comment>
<keyword evidence="5" id="KW-0472">Membrane</keyword>
<evidence type="ECO:0000256" key="6">
    <source>
        <dbReference type="ARBA" id="ARBA00037281"/>
    </source>
</evidence>
<accession>A0ABQ6HRF3</accession>
<evidence type="ECO:0000256" key="4">
    <source>
        <dbReference type="ARBA" id="ARBA00022679"/>
    </source>
</evidence>
<evidence type="ECO:0000256" key="1">
    <source>
        <dbReference type="ARBA" id="ARBA00004236"/>
    </source>
</evidence>
<dbReference type="PANTHER" id="PTHR43646">
    <property type="entry name" value="GLYCOSYLTRANSFERASE"/>
    <property type="match status" value="1"/>
</dbReference>